<gene>
    <name evidence="1" type="ORF">YBT1518_04240</name>
</gene>
<sequence length="161" mass="19087">MTKQLSFLPKIDRVATQKKLEGVLENVRLYRQFGMMREEMKVTPSYEIRYHRPTNDVGKPLEGVAMANIQQSKREEWIKQTSFRIDQFLSRLGNGRAGKDQRDIIIKRYLEDEDVCDYMVYNDIGMTERTYRRVKARVFYKLAFALRLEVYETEKNGGNES</sequence>
<evidence type="ECO:0000313" key="1">
    <source>
        <dbReference type="EMBL" id="AHA70065.1"/>
    </source>
</evidence>
<proteinExistence type="predicted"/>
<dbReference type="EMBL" id="CP005935">
    <property type="protein sequence ID" value="AHA70065.1"/>
    <property type="molecule type" value="Genomic_DNA"/>
</dbReference>
<dbReference type="AlphaFoldDB" id="A0A9W3PEC0"/>
<dbReference type="Proteomes" id="UP000018566">
    <property type="component" value="Chromosome"/>
</dbReference>
<dbReference type="RefSeq" id="WP_023521160.1">
    <property type="nucleotide sequence ID" value="NC_022873.1"/>
</dbReference>
<protein>
    <submittedName>
        <fullName evidence="1">Phage transcriptional regulator, ArpU family protein</fullName>
    </submittedName>
</protein>
<dbReference type="KEGG" id="bthu:YBT1518_04240"/>
<dbReference type="InterPro" id="IPR006524">
    <property type="entry name" value="ArpU-like"/>
</dbReference>
<evidence type="ECO:0000313" key="2">
    <source>
        <dbReference type="Proteomes" id="UP000018566"/>
    </source>
</evidence>
<dbReference type="NCBIfam" id="TIGR01637">
    <property type="entry name" value="phage_arpU"/>
    <property type="match status" value="1"/>
</dbReference>
<name>A0A9W3PEC0_BACTU</name>
<accession>A0A9W3PEC0</accession>
<reference evidence="1 2" key="1">
    <citation type="submission" date="2013-05" db="EMBL/GenBank/DDBJ databases">
        <title>Complete genome sequence of Bacillus thuringiensis YBT-1518, a typical strain with high toxicity to nematode.</title>
        <authorList>
            <person name="Wang P."/>
            <person name="Zhang C."/>
            <person name="Guo M."/>
            <person name="Guo S."/>
            <person name="Zhu Y."/>
            <person name="Zheng J."/>
            <person name="Zhu L."/>
            <person name="Ruan L."/>
            <person name="Peng D."/>
            <person name="Sun M."/>
        </authorList>
    </citation>
    <scope>NUCLEOTIDE SEQUENCE [LARGE SCALE GENOMIC DNA]</scope>
    <source>
        <strain evidence="1 2">YBT-1518</strain>
    </source>
</reference>
<organism evidence="1 2">
    <name type="scientific">Bacillus thuringiensis YBT-1518</name>
    <dbReference type="NCBI Taxonomy" id="529122"/>
    <lineage>
        <taxon>Bacteria</taxon>
        <taxon>Bacillati</taxon>
        <taxon>Bacillota</taxon>
        <taxon>Bacilli</taxon>
        <taxon>Bacillales</taxon>
        <taxon>Bacillaceae</taxon>
        <taxon>Bacillus</taxon>
        <taxon>Bacillus cereus group</taxon>
    </lineage>
</organism>